<name>A0ABX0U027_9SPHN</name>
<feature type="compositionally biased region" description="Low complexity" evidence="1">
    <location>
        <begin position="82"/>
        <end position="95"/>
    </location>
</feature>
<reference evidence="2 3" key="1">
    <citation type="submission" date="2020-03" db="EMBL/GenBank/DDBJ databases">
        <title>Genomic Encyclopedia of Type Strains, Phase III (KMG-III): the genomes of soil and plant-associated and newly described type strains.</title>
        <authorList>
            <person name="Whitman W."/>
        </authorList>
    </citation>
    <scope>NUCLEOTIDE SEQUENCE [LARGE SCALE GENOMIC DNA]</scope>
    <source>
        <strain evidence="2 3">CECT 8804</strain>
    </source>
</reference>
<protein>
    <recommendedName>
        <fullName evidence="4">Lipoprotein</fullName>
    </recommendedName>
</protein>
<dbReference type="PROSITE" id="PS51257">
    <property type="entry name" value="PROKAR_LIPOPROTEIN"/>
    <property type="match status" value="1"/>
</dbReference>
<gene>
    <name evidence="2" type="ORF">FHS31_002987</name>
</gene>
<sequence length="95" mass="9532">MTARFVYARLVGSAMIAATIGLTGCAGKLPKLAVCDGKHRRDANPYGTVLPGAPPKAPADMSAPPSEPLKGDATPPMPPPAKTSAAAAPSNYASC</sequence>
<evidence type="ECO:0008006" key="4">
    <source>
        <dbReference type="Google" id="ProtNLM"/>
    </source>
</evidence>
<proteinExistence type="predicted"/>
<feature type="region of interest" description="Disordered" evidence="1">
    <location>
        <begin position="43"/>
        <end position="95"/>
    </location>
</feature>
<dbReference type="Proteomes" id="UP000727456">
    <property type="component" value="Unassembled WGS sequence"/>
</dbReference>
<evidence type="ECO:0000256" key="1">
    <source>
        <dbReference type="SAM" id="MobiDB-lite"/>
    </source>
</evidence>
<comment type="caution">
    <text evidence="2">The sequence shown here is derived from an EMBL/GenBank/DDBJ whole genome shotgun (WGS) entry which is preliminary data.</text>
</comment>
<accession>A0ABX0U027</accession>
<organism evidence="2 3">
    <name type="scientific">Sphingomonas vulcanisoli</name>
    <dbReference type="NCBI Taxonomy" id="1658060"/>
    <lineage>
        <taxon>Bacteria</taxon>
        <taxon>Pseudomonadati</taxon>
        <taxon>Pseudomonadota</taxon>
        <taxon>Alphaproteobacteria</taxon>
        <taxon>Sphingomonadales</taxon>
        <taxon>Sphingomonadaceae</taxon>
        <taxon>Sphingomonas</taxon>
    </lineage>
</organism>
<keyword evidence="3" id="KW-1185">Reference proteome</keyword>
<evidence type="ECO:0000313" key="3">
    <source>
        <dbReference type="Proteomes" id="UP000727456"/>
    </source>
</evidence>
<dbReference type="EMBL" id="JAAOZC010000010">
    <property type="protein sequence ID" value="NIJ09355.1"/>
    <property type="molecule type" value="Genomic_DNA"/>
</dbReference>
<evidence type="ECO:0000313" key="2">
    <source>
        <dbReference type="EMBL" id="NIJ09355.1"/>
    </source>
</evidence>